<sequence>MTDDRDSRGGASDDEALDAWLAANFPPKTPDAVPPPEPPSAEPPLTVPTEPPPTVPPVSPSPKPPPLVEPAQPTPPVSLELPPVFPPPLTDQAPAAPPPGAWPSASGASQQPPPEPPPTPPVAGELAGLPPEPDVPADPTELFGAAGGASALDDLFGESKFRDYEVEPGPSQNPFAARPFDPRGLTATQAGEAAQPNPAGISRAQKVLLWIAGSLVAALALLALFLLGTRLPDLLGPAPAIVVTPSTTPTPTPTAAPLGPVDPGVYDWDELLGGECLDPYEGPWAEEYTVVDCAGPHPAQLATRGTFGPDDGFVTPYPGVEALQSQVNLLCTAPEVIDYAAARAYTDIQFEASFAATADDWVEGDRDYSCFLSRASGGPITGSIAMPQVAPEPSETPTP</sequence>
<feature type="compositionally biased region" description="Pro residues" evidence="1">
    <location>
        <begin position="27"/>
        <end position="76"/>
    </location>
</feature>
<dbReference type="Proteomes" id="UP001501004">
    <property type="component" value="Unassembled WGS sequence"/>
</dbReference>
<comment type="caution">
    <text evidence="3">The sequence shown here is derived from an EMBL/GenBank/DDBJ whole genome shotgun (WGS) entry which is preliminary data.</text>
</comment>
<evidence type="ECO:0000313" key="3">
    <source>
        <dbReference type="EMBL" id="GAA3730790.1"/>
    </source>
</evidence>
<dbReference type="RefSeq" id="WP_344753200.1">
    <property type="nucleotide sequence ID" value="NZ_BAABAE010000001.1"/>
</dbReference>
<feature type="compositionally biased region" description="Pro residues" evidence="1">
    <location>
        <begin position="111"/>
        <end position="121"/>
    </location>
</feature>
<evidence type="ECO:0000256" key="1">
    <source>
        <dbReference type="SAM" id="MobiDB-lite"/>
    </source>
</evidence>
<gene>
    <name evidence="3" type="ORF">GCM10022239_04220</name>
</gene>
<evidence type="ECO:0000256" key="2">
    <source>
        <dbReference type="SAM" id="Phobius"/>
    </source>
</evidence>
<protein>
    <recommendedName>
        <fullName evidence="5">Septum formation-related domain-containing protein</fullName>
    </recommendedName>
</protein>
<feature type="transmembrane region" description="Helical" evidence="2">
    <location>
        <begin position="207"/>
        <end position="227"/>
    </location>
</feature>
<name>A0ABP7F6P8_9MICO</name>
<feature type="region of interest" description="Disordered" evidence="1">
    <location>
        <begin position="1"/>
        <end position="145"/>
    </location>
</feature>
<evidence type="ECO:0000313" key="4">
    <source>
        <dbReference type="Proteomes" id="UP001501004"/>
    </source>
</evidence>
<keyword evidence="2" id="KW-1133">Transmembrane helix</keyword>
<dbReference type="PRINTS" id="PR01217">
    <property type="entry name" value="PRICHEXTENSN"/>
</dbReference>
<keyword evidence="2" id="KW-0812">Transmembrane</keyword>
<accession>A0ABP7F6P8</accession>
<keyword evidence="4" id="KW-1185">Reference proteome</keyword>
<reference evidence="4" key="1">
    <citation type="journal article" date="2019" name="Int. J. Syst. Evol. Microbiol.">
        <title>The Global Catalogue of Microorganisms (GCM) 10K type strain sequencing project: providing services to taxonomists for standard genome sequencing and annotation.</title>
        <authorList>
            <consortium name="The Broad Institute Genomics Platform"/>
            <consortium name="The Broad Institute Genome Sequencing Center for Infectious Disease"/>
            <person name="Wu L."/>
            <person name="Ma J."/>
        </authorList>
    </citation>
    <scope>NUCLEOTIDE SEQUENCE [LARGE SCALE GENOMIC DNA]</scope>
    <source>
        <strain evidence="4">JCM 16949</strain>
    </source>
</reference>
<keyword evidence="2" id="KW-0472">Membrane</keyword>
<dbReference type="EMBL" id="BAABAE010000001">
    <property type="protein sequence ID" value="GAA3730790.1"/>
    <property type="molecule type" value="Genomic_DNA"/>
</dbReference>
<organism evidence="3 4">
    <name type="scientific">Leifsonella bigeumensis</name>
    <dbReference type="NCBI Taxonomy" id="433643"/>
    <lineage>
        <taxon>Bacteria</taxon>
        <taxon>Bacillati</taxon>
        <taxon>Actinomycetota</taxon>
        <taxon>Actinomycetes</taxon>
        <taxon>Micrococcales</taxon>
        <taxon>Microbacteriaceae</taxon>
        <taxon>Leifsonella</taxon>
    </lineage>
</organism>
<evidence type="ECO:0008006" key="5">
    <source>
        <dbReference type="Google" id="ProtNLM"/>
    </source>
</evidence>
<feature type="compositionally biased region" description="Pro residues" evidence="1">
    <location>
        <begin position="83"/>
        <end position="101"/>
    </location>
</feature>
<proteinExistence type="predicted"/>